<dbReference type="PANTHER" id="PTHR30404:SF0">
    <property type="entry name" value="N-ACETYLMURAMOYL-L-ALANINE AMIDASE AMIC"/>
    <property type="match status" value="1"/>
</dbReference>
<dbReference type="GO" id="GO:0008745">
    <property type="term" value="F:N-acetylmuramoyl-L-alanine amidase activity"/>
    <property type="evidence" value="ECO:0007669"/>
    <property type="project" value="InterPro"/>
</dbReference>
<evidence type="ECO:0000256" key="1">
    <source>
        <dbReference type="ARBA" id="ARBA00022801"/>
    </source>
</evidence>
<name>A0A5S5BNC8_9BACL</name>
<evidence type="ECO:0000259" key="2">
    <source>
        <dbReference type="SMART" id="SM00646"/>
    </source>
</evidence>
<dbReference type="EMBL" id="VNHS01000023">
    <property type="protein sequence ID" value="TYP67710.1"/>
    <property type="molecule type" value="Genomic_DNA"/>
</dbReference>
<keyword evidence="1" id="KW-0378">Hydrolase</keyword>
<dbReference type="InterPro" id="IPR012854">
    <property type="entry name" value="Cu_amine_oxidase-like_N"/>
</dbReference>
<dbReference type="CDD" id="cd02696">
    <property type="entry name" value="MurNAc-LAA"/>
    <property type="match status" value="1"/>
</dbReference>
<dbReference type="Pfam" id="PF01520">
    <property type="entry name" value="Amidase_3"/>
    <property type="match status" value="1"/>
</dbReference>
<organism evidence="3 4">
    <name type="scientific">Paenibacillus methanolicus</name>
    <dbReference type="NCBI Taxonomy" id="582686"/>
    <lineage>
        <taxon>Bacteria</taxon>
        <taxon>Bacillati</taxon>
        <taxon>Bacillota</taxon>
        <taxon>Bacilli</taxon>
        <taxon>Bacillales</taxon>
        <taxon>Paenibacillaceae</taxon>
        <taxon>Paenibacillus</taxon>
    </lineage>
</organism>
<dbReference type="Gene3D" id="3.40.630.40">
    <property type="entry name" value="Zn-dependent exopeptidases"/>
    <property type="match status" value="1"/>
</dbReference>
<dbReference type="OrthoDB" id="9763643at2"/>
<dbReference type="GO" id="GO:0030288">
    <property type="term" value="C:outer membrane-bounded periplasmic space"/>
    <property type="evidence" value="ECO:0007669"/>
    <property type="project" value="TreeGrafter"/>
</dbReference>
<gene>
    <name evidence="3" type="ORF">BCM02_12335</name>
</gene>
<feature type="domain" description="MurNAc-LAA" evidence="2">
    <location>
        <begin position="284"/>
        <end position="396"/>
    </location>
</feature>
<protein>
    <submittedName>
        <fullName evidence="3">N-acetylmuramoyl-L-alanine amidase</fullName>
    </submittedName>
</protein>
<accession>A0A5S5BNC8</accession>
<evidence type="ECO:0000313" key="3">
    <source>
        <dbReference type="EMBL" id="TYP67710.1"/>
    </source>
</evidence>
<proteinExistence type="predicted"/>
<dbReference type="Pfam" id="PF09992">
    <property type="entry name" value="NAGPA"/>
    <property type="match status" value="1"/>
</dbReference>
<reference evidence="3 4" key="1">
    <citation type="submission" date="2019-07" db="EMBL/GenBank/DDBJ databases">
        <title>Genomic Encyclopedia of Type Strains, Phase III (KMG-III): the genomes of soil and plant-associated and newly described type strains.</title>
        <authorList>
            <person name="Whitman W."/>
        </authorList>
    </citation>
    <scope>NUCLEOTIDE SEQUENCE [LARGE SCALE GENOMIC DNA]</scope>
    <source>
        <strain evidence="3 4">BL24</strain>
    </source>
</reference>
<dbReference type="SUPFAM" id="SSF53187">
    <property type="entry name" value="Zn-dependent exopeptidases"/>
    <property type="match status" value="1"/>
</dbReference>
<dbReference type="InterPro" id="IPR050695">
    <property type="entry name" value="N-acetylmuramoyl_amidase_3"/>
</dbReference>
<evidence type="ECO:0000313" key="4">
    <source>
        <dbReference type="Proteomes" id="UP000323257"/>
    </source>
</evidence>
<dbReference type="InterPro" id="IPR018711">
    <property type="entry name" value="NAGPA"/>
</dbReference>
<sequence length="460" mass="49774">MNRRRRCYPMQINGFNVRVATVDPRQDEVYAAYQPGARVRDIAKATGADLALNFNFADIKTGAPIGRLVVDGKTVVSDIPKTLPREELYMRTDGSLQIGKAPRTARWAVQGSPVLRRAGKNVIRDTIERDQLGEDIWQRKAIRTAVGITEAGHLVMVTTVDAVSLDDLGKIMDELGCPDALNGDGGGSTYLWPEDQGAGRLLGSAICVKKKGDIGMGKLVAICDGHGMETPGKRTPAFADGAVMKENEFNRAVAAKLDAHLKRCGFRTLLVAPADADTPLQARTDAANKAKADLYISIHANAAGEAWGSARGIETFHYPTSAASKRVAEVLHRHLIAGTQLPNRGVKTADYHVLRETNMPAVLVEAGFMTNQDDARLLLSESYRNECAEELARGICEYFGVAFKREETKPSLPSGSVIARGKIVESKQIDGVTYVAARAISEAFGATLSWDAKTNIVNID</sequence>
<keyword evidence="4" id="KW-1185">Reference proteome</keyword>
<comment type="caution">
    <text evidence="3">The sequence shown here is derived from an EMBL/GenBank/DDBJ whole genome shotgun (WGS) entry which is preliminary data.</text>
</comment>
<dbReference type="Proteomes" id="UP000323257">
    <property type="component" value="Unassembled WGS sequence"/>
</dbReference>
<dbReference type="GO" id="GO:0009253">
    <property type="term" value="P:peptidoglycan catabolic process"/>
    <property type="evidence" value="ECO:0007669"/>
    <property type="project" value="InterPro"/>
</dbReference>
<dbReference type="Pfam" id="PF07833">
    <property type="entry name" value="Cu_amine_oxidN1"/>
    <property type="match status" value="1"/>
</dbReference>
<dbReference type="PANTHER" id="PTHR30404">
    <property type="entry name" value="N-ACETYLMURAMOYL-L-ALANINE AMIDASE"/>
    <property type="match status" value="1"/>
</dbReference>
<dbReference type="InterPro" id="IPR002508">
    <property type="entry name" value="MurNAc-LAA_cat"/>
</dbReference>
<dbReference type="AlphaFoldDB" id="A0A5S5BNC8"/>
<dbReference type="SMART" id="SM00646">
    <property type="entry name" value="Ami_3"/>
    <property type="match status" value="1"/>
</dbReference>